<feature type="coiled-coil region" evidence="1">
    <location>
        <begin position="21"/>
        <end position="55"/>
    </location>
</feature>
<keyword evidence="5" id="KW-1185">Reference proteome</keyword>
<keyword evidence="2" id="KW-0732">Signal</keyword>
<evidence type="ECO:0000259" key="3">
    <source>
        <dbReference type="Pfam" id="PF17111"/>
    </source>
</evidence>
<dbReference type="Pfam" id="PF17111">
    <property type="entry name" value="PigL_N"/>
    <property type="match status" value="1"/>
</dbReference>
<evidence type="ECO:0000256" key="2">
    <source>
        <dbReference type="SAM" id="SignalP"/>
    </source>
</evidence>
<feature type="chain" id="PRO_5043631261" description="Azaphilone pigments biosynthesis cluster protein L N-terminal domain-containing protein" evidence="2">
    <location>
        <begin position="20"/>
        <end position="280"/>
    </location>
</feature>
<dbReference type="EMBL" id="JAVRRD010000017">
    <property type="protein sequence ID" value="KAK5050389.1"/>
    <property type="molecule type" value="Genomic_DNA"/>
</dbReference>
<organism evidence="4 5">
    <name type="scientific">Exophiala bonariae</name>
    <dbReference type="NCBI Taxonomy" id="1690606"/>
    <lineage>
        <taxon>Eukaryota</taxon>
        <taxon>Fungi</taxon>
        <taxon>Dikarya</taxon>
        <taxon>Ascomycota</taxon>
        <taxon>Pezizomycotina</taxon>
        <taxon>Eurotiomycetes</taxon>
        <taxon>Chaetothyriomycetidae</taxon>
        <taxon>Chaetothyriales</taxon>
        <taxon>Herpotrichiellaceae</taxon>
        <taxon>Exophiala</taxon>
    </lineage>
</organism>
<dbReference type="Proteomes" id="UP001358417">
    <property type="component" value="Unassembled WGS sequence"/>
</dbReference>
<evidence type="ECO:0000313" key="5">
    <source>
        <dbReference type="Proteomes" id="UP001358417"/>
    </source>
</evidence>
<accession>A0AAV9N5S5</accession>
<feature type="domain" description="Azaphilone pigments biosynthesis cluster protein L N-terminal" evidence="3">
    <location>
        <begin position="2"/>
        <end position="81"/>
    </location>
</feature>
<dbReference type="GeneID" id="89971853"/>
<comment type="caution">
    <text evidence="4">The sequence shown here is derived from an EMBL/GenBank/DDBJ whole genome shotgun (WGS) entry which is preliminary data.</text>
</comment>
<reference evidence="4 5" key="1">
    <citation type="submission" date="2023-08" db="EMBL/GenBank/DDBJ databases">
        <title>Black Yeasts Isolated from many extreme environments.</title>
        <authorList>
            <person name="Coleine C."/>
            <person name="Stajich J.E."/>
            <person name="Selbmann L."/>
        </authorList>
    </citation>
    <scope>NUCLEOTIDE SEQUENCE [LARGE SCALE GENOMIC DNA]</scope>
    <source>
        <strain evidence="4 5">CCFEE 5792</strain>
    </source>
</reference>
<gene>
    <name evidence="4" type="ORF">LTR84_003670</name>
</gene>
<evidence type="ECO:0000313" key="4">
    <source>
        <dbReference type="EMBL" id="KAK5050389.1"/>
    </source>
</evidence>
<keyword evidence="1" id="KW-0175">Coiled coil</keyword>
<dbReference type="RefSeq" id="XP_064704975.1">
    <property type="nucleotide sequence ID" value="XM_064847254.1"/>
</dbReference>
<evidence type="ECO:0000256" key="1">
    <source>
        <dbReference type="SAM" id="Coils"/>
    </source>
</evidence>
<name>A0AAV9N5S5_9EURO</name>
<sequence>MADPFSISASILTVLQVAASLVSLIRDLKDASRELKKLQLEIEGLQTILSRVKDLSEKTETPEEQTEKVVCSHAPLQECLAQLTKLMEKFSPVRGVIRPSRAISWKLQQGEIKQAIASIERQKTLLIVGLQVDTQSLCYTTNTLCLQNQSSISSLQADIATLKDASITEAGQSSSNYIQDAIQYSKMLVAEPQDINAYRATGPSRLPENAELPAYLYRTTGPSSDEVFGAESSSTPFHATAYNDAARVTVIHRGNNYNGANVVYGGCQVFSGATICFGQG</sequence>
<feature type="signal peptide" evidence="2">
    <location>
        <begin position="1"/>
        <end position="19"/>
    </location>
</feature>
<dbReference type="AlphaFoldDB" id="A0AAV9N5S5"/>
<dbReference type="InterPro" id="IPR031348">
    <property type="entry name" value="PigL_N"/>
</dbReference>
<protein>
    <recommendedName>
        <fullName evidence="3">Azaphilone pigments biosynthesis cluster protein L N-terminal domain-containing protein</fullName>
    </recommendedName>
</protein>
<proteinExistence type="predicted"/>